<dbReference type="EMBL" id="BMAO01018963">
    <property type="protein sequence ID" value="GFR27491.1"/>
    <property type="molecule type" value="Genomic_DNA"/>
</dbReference>
<evidence type="ECO:0000313" key="3">
    <source>
        <dbReference type="Proteomes" id="UP000887116"/>
    </source>
</evidence>
<gene>
    <name evidence="2" type="ORF">TNCT_371141</name>
</gene>
<accession>A0A8X6LYF3</accession>
<keyword evidence="1" id="KW-0812">Transmembrane</keyword>
<feature type="transmembrane region" description="Helical" evidence="1">
    <location>
        <begin position="47"/>
        <end position="66"/>
    </location>
</feature>
<name>A0A8X6LYF3_TRICU</name>
<organism evidence="2 3">
    <name type="scientific">Trichonephila clavata</name>
    <name type="common">Joro spider</name>
    <name type="synonym">Nephila clavata</name>
    <dbReference type="NCBI Taxonomy" id="2740835"/>
    <lineage>
        <taxon>Eukaryota</taxon>
        <taxon>Metazoa</taxon>
        <taxon>Ecdysozoa</taxon>
        <taxon>Arthropoda</taxon>
        <taxon>Chelicerata</taxon>
        <taxon>Arachnida</taxon>
        <taxon>Araneae</taxon>
        <taxon>Araneomorphae</taxon>
        <taxon>Entelegynae</taxon>
        <taxon>Araneoidea</taxon>
        <taxon>Nephilidae</taxon>
        <taxon>Trichonephila</taxon>
    </lineage>
</organism>
<protein>
    <submittedName>
        <fullName evidence="2">Uncharacterized protein</fullName>
    </submittedName>
</protein>
<evidence type="ECO:0000313" key="2">
    <source>
        <dbReference type="EMBL" id="GFR27491.1"/>
    </source>
</evidence>
<keyword evidence="1" id="KW-1133">Transmembrane helix</keyword>
<dbReference type="Proteomes" id="UP000887116">
    <property type="component" value="Unassembled WGS sequence"/>
</dbReference>
<reference evidence="2" key="1">
    <citation type="submission" date="2020-07" db="EMBL/GenBank/DDBJ databases">
        <title>Multicomponent nature underlies the extraordinary mechanical properties of spider dragline silk.</title>
        <authorList>
            <person name="Kono N."/>
            <person name="Nakamura H."/>
            <person name="Mori M."/>
            <person name="Yoshida Y."/>
            <person name="Ohtoshi R."/>
            <person name="Malay A.D."/>
            <person name="Moran D.A.P."/>
            <person name="Tomita M."/>
            <person name="Numata K."/>
            <person name="Arakawa K."/>
        </authorList>
    </citation>
    <scope>NUCLEOTIDE SEQUENCE</scope>
</reference>
<keyword evidence="3" id="KW-1185">Reference proteome</keyword>
<sequence>MSTTLAKAHPLEVLNRERGFFASRSSLSITGWSCKKNNSLLVFFSRLLYHSVCVLLSIVLAALMMAPQLPSAKPTRTSSLLPRTHGRVELLCVWMECAARERMLRSRGGCHC</sequence>
<evidence type="ECO:0000256" key="1">
    <source>
        <dbReference type="SAM" id="Phobius"/>
    </source>
</evidence>
<dbReference type="AlphaFoldDB" id="A0A8X6LYF3"/>
<proteinExistence type="predicted"/>
<keyword evidence="1" id="KW-0472">Membrane</keyword>
<comment type="caution">
    <text evidence="2">The sequence shown here is derived from an EMBL/GenBank/DDBJ whole genome shotgun (WGS) entry which is preliminary data.</text>
</comment>